<evidence type="ECO:0000313" key="5">
    <source>
        <dbReference type="EMBL" id="MBK1645058.1"/>
    </source>
</evidence>
<protein>
    <recommendedName>
        <fullName evidence="2">protein-tyrosine-phosphatase</fullName>
        <ecNumber evidence="2">3.1.3.48</ecNumber>
    </recommendedName>
</protein>
<dbReference type="Gene3D" id="3.20.20.140">
    <property type="entry name" value="Metal-dependent hydrolases"/>
    <property type="match status" value="1"/>
</dbReference>
<evidence type="ECO:0000256" key="1">
    <source>
        <dbReference type="ARBA" id="ARBA00005750"/>
    </source>
</evidence>
<dbReference type="GO" id="GO:0004725">
    <property type="term" value="F:protein tyrosine phosphatase activity"/>
    <property type="evidence" value="ECO:0007669"/>
    <property type="project" value="UniProtKB-EC"/>
</dbReference>
<sequence>MIDLHCHLLPEIDDGSTSVSMSLEMARIAFDDGITDTVCTPHIYPWVYPNERLDICRRVDVLARQLQEAGLSLRITSGAEIQIVPDLLQGLRSGRMPTLNQGRYVLCEPPHFSVPHRFAELIEDLLISGYVPIIAHPERLTWLDEEHYDWFVDAAFAGAWIQVTADALTGRFGREARRWSERFLDDGLVHLIASDGHDDRHRLPTLSAGLRIAEQWIGAAEARRLVLDRPRSVLDNRDPLSVVPPPGLAEDDVINDDLIEDASRNLTSWE</sequence>
<comment type="similarity">
    <text evidence="1">Belongs to the metallo-dependent hydrolases superfamily. CpsB/CapC family.</text>
</comment>
<dbReference type="RefSeq" id="WP_200387864.1">
    <property type="nucleotide sequence ID" value="NZ_NRSD01000009.1"/>
</dbReference>
<organism evidence="5 6">
    <name type="scientific">Thiocapsa imhoffii</name>
    <dbReference type="NCBI Taxonomy" id="382777"/>
    <lineage>
        <taxon>Bacteria</taxon>
        <taxon>Pseudomonadati</taxon>
        <taxon>Pseudomonadota</taxon>
        <taxon>Gammaproteobacteria</taxon>
        <taxon>Chromatiales</taxon>
        <taxon>Chromatiaceae</taxon>
        <taxon>Thiocapsa</taxon>
    </lineage>
</organism>
<comment type="catalytic activity">
    <reaction evidence="4">
        <text>O-phospho-L-tyrosyl-[protein] + H2O = L-tyrosyl-[protein] + phosphate</text>
        <dbReference type="Rhea" id="RHEA:10684"/>
        <dbReference type="Rhea" id="RHEA-COMP:10136"/>
        <dbReference type="Rhea" id="RHEA-COMP:20101"/>
        <dbReference type="ChEBI" id="CHEBI:15377"/>
        <dbReference type="ChEBI" id="CHEBI:43474"/>
        <dbReference type="ChEBI" id="CHEBI:46858"/>
        <dbReference type="ChEBI" id="CHEBI:61978"/>
        <dbReference type="EC" id="3.1.3.48"/>
    </reaction>
</comment>
<accession>A0A9X0WI88</accession>
<dbReference type="Pfam" id="PF19567">
    <property type="entry name" value="CpsB_CapC"/>
    <property type="match status" value="1"/>
</dbReference>
<reference evidence="5 6" key="1">
    <citation type="journal article" date="2020" name="Microorganisms">
        <title>Osmotic Adaptation and Compatible Solute Biosynthesis of Phototrophic Bacteria as Revealed from Genome Analyses.</title>
        <authorList>
            <person name="Imhoff J.F."/>
            <person name="Rahn T."/>
            <person name="Kunzel S."/>
            <person name="Keller A."/>
            <person name="Neulinger S.C."/>
        </authorList>
    </citation>
    <scope>NUCLEOTIDE SEQUENCE [LARGE SCALE GENOMIC DNA]</scope>
    <source>
        <strain evidence="5 6">DSM 21303</strain>
    </source>
</reference>
<comment type="caution">
    <text evidence="5">The sequence shown here is derived from an EMBL/GenBank/DDBJ whole genome shotgun (WGS) entry which is preliminary data.</text>
</comment>
<dbReference type="PANTHER" id="PTHR39181:SF1">
    <property type="entry name" value="TYROSINE-PROTEIN PHOSPHATASE YWQE"/>
    <property type="match status" value="1"/>
</dbReference>
<gene>
    <name evidence="5" type="ORF">CKO25_10415</name>
</gene>
<dbReference type="Proteomes" id="UP001138802">
    <property type="component" value="Unassembled WGS sequence"/>
</dbReference>
<evidence type="ECO:0000256" key="2">
    <source>
        <dbReference type="ARBA" id="ARBA00013064"/>
    </source>
</evidence>
<dbReference type="PANTHER" id="PTHR39181">
    <property type="entry name" value="TYROSINE-PROTEIN PHOSPHATASE YWQE"/>
    <property type="match status" value="1"/>
</dbReference>
<dbReference type="GO" id="GO:0030145">
    <property type="term" value="F:manganese ion binding"/>
    <property type="evidence" value="ECO:0007669"/>
    <property type="project" value="InterPro"/>
</dbReference>
<evidence type="ECO:0000313" key="6">
    <source>
        <dbReference type="Proteomes" id="UP001138802"/>
    </source>
</evidence>
<dbReference type="InterPro" id="IPR016195">
    <property type="entry name" value="Pol/histidinol_Pase-like"/>
</dbReference>
<dbReference type="SUPFAM" id="SSF89550">
    <property type="entry name" value="PHP domain-like"/>
    <property type="match status" value="1"/>
</dbReference>
<dbReference type="PIRSF" id="PIRSF016557">
    <property type="entry name" value="Caps_synth_CpsB"/>
    <property type="match status" value="1"/>
</dbReference>
<name>A0A9X0WI88_9GAMM</name>
<keyword evidence="6" id="KW-1185">Reference proteome</keyword>
<dbReference type="AlphaFoldDB" id="A0A9X0WI88"/>
<dbReference type="InterPro" id="IPR016667">
    <property type="entry name" value="Caps_polysacc_synth_CpsB/CapC"/>
</dbReference>
<keyword evidence="3" id="KW-0378">Hydrolase</keyword>
<evidence type="ECO:0000256" key="3">
    <source>
        <dbReference type="ARBA" id="ARBA00022801"/>
    </source>
</evidence>
<proteinExistence type="inferred from homology"/>
<dbReference type="EC" id="3.1.3.48" evidence="2"/>
<dbReference type="EMBL" id="NRSD01000009">
    <property type="protein sequence ID" value="MBK1645058.1"/>
    <property type="molecule type" value="Genomic_DNA"/>
</dbReference>
<evidence type="ECO:0000256" key="4">
    <source>
        <dbReference type="ARBA" id="ARBA00051722"/>
    </source>
</evidence>